<gene>
    <name evidence="1" type="ORF">SAMN04488047_101428</name>
</gene>
<evidence type="ECO:0000313" key="1">
    <source>
        <dbReference type="EMBL" id="SFO91428.1"/>
    </source>
</evidence>
<dbReference type="AlphaFoldDB" id="A0A1I5L2L4"/>
<dbReference type="Proteomes" id="UP000199356">
    <property type="component" value="Unassembled WGS sequence"/>
</dbReference>
<dbReference type="RefSeq" id="WP_093417017.1">
    <property type="nucleotide sequence ID" value="NZ_FOXA01000001.1"/>
</dbReference>
<dbReference type="EMBL" id="FOXA01000001">
    <property type="protein sequence ID" value="SFO91428.1"/>
    <property type="molecule type" value="Genomic_DNA"/>
</dbReference>
<dbReference type="OrthoDB" id="7853084at2"/>
<organism evidence="1 2">
    <name type="scientific">Tranquillimonas alkanivorans</name>
    <dbReference type="NCBI Taxonomy" id="441119"/>
    <lineage>
        <taxon>Bacteria</taxon>
        <taxon>Pseudomonadati</taxon>
        <taxon>Pseudomonadota</taxon>
        <taxon>Alphaproteobacteria</taxon>
        <taxon>Rhodobacterales</taxon>
        <taxon>Roseobacteraceae</taxon>
        <taxon>Tranquillimonas</taxon>
    </lineage>
</organism>
<accession>A0A1I5L2L4</accession>
<dbReference type="STRING" id="441119.SAMN04488047_101428"/>
<keyword evidence="2" id="KW-1185">Reference proteome</keyword>
<name>A0A1I5L2L4_9RHOB</name>
<reference evidence="1 2" key="1">
    <citation type="submission" date="2016-10" db="EMBL/GenBank/DDBJ databases">
        <authorList>
            <person name="de Groot N.N."/>
        </authorList>
    </citation>
    <scope>NUCLEOTIDE SEQUENCE [LARGE SCALE GENOMIC DNA]</scope>
    <source>
        <strain evidence="1 2">DSM 19547</strain>
    </source>
</reference>
<protein>
    <submittedName>
        <fullName evidence="1">Uncharacterized protein</fullName>
    </submittedName>
</protein>
<proteinExistence type="predicted"/>
<evidence type="ECO:0000313" key="2">
    <source>
        <dbReference type="Proteomes" id="UP000199356"/>
    </source>
</evidence>
<sequence length="289" mass="30926">METQKPFADTFRTRQAAHDLRHHAEGFGAPVLDRIAGLIPLGLRDGADRALALREAVAAGCDLSTPRGYEVRDHLRLAAVLPDDDFDAFLLAGCMLLADVLRRDAPSDDLPHMWEATAPHYRLAPPPLCAALANGFAQLEARAPGLLDPPPTSADRLTRAPDVVVPPLLDLARTLPAAARRSLGLEPVLGPQSGLFRGTDTRAVRAVTAAETLDEALPQITALVCLNAILRTLPRETAAALWAERAPHLLSLPAPERAPILAGVRLLFESDDGFLAARALPDDRLIPVG</sequence>